<evidence type="ECO:0000313" key="1">
    <source>
        <dbReference type="EMBL" id="TNN43681.1"/>
    </source>
</evidence>
<dbReference type="EMBL" id="SRLO01000951">
    <property type="protein sequence ID" value="TNN43681.1"/>
    <property type="molecule type" value="Genomic_DNA"/>
</dbReference>
<proteinExistence type="predicted"/>
<gene>
    <name evidence="1" type="ORF">EYF80_046124</name>
</gene>
<accession>A0A4Z2FRR0</accession>
<evidence type="ECO:0000313" key="2">
    <source>
        <dbReference type="Proteomes" id="UP000314294"/>
    </source>
</evidence>
<protein>
    <submittedName>
        <fullName evidence="1">Uncharacterized protein</fullName>
    </submittedName>
</protein>
<keyword evidence="2" id="KW-1185">Reference proteome</keyword>
<reference evidence="1 2" key="1">
    <citation type="submission" date="2019-03" db="EMBL/GenBank/DDBJ databases">
        <title>First draft genome of Liparis tanakae, snailfish: a comprehensive survey of snailfish specific genes.</title>
        <authorList>
            <person name="Kim W."/>
            <person name="Song I."/>
            <person name="Jeong J.-H."/>
            <person name="Kim D."/>
            <person name="Kim S."/>
            <person name="Ryu S."/>
            <person name="Song J.Y."/>
            <person name="Lee S.K."/>
        </authorList>
    </citation>
    <scope>NUCLEOTIDE SEQUENCE [LARGE SCALE GENOMIC DNA]</scope>
    <source>
        <tissue evidence="1">Muscle</tissue>
    </source>
</reference>
<organism evidence="1 2">
    <name type="scientific">Liparis tanakae</name>
    <name type="common">Tanaka's snailfish</name>
    <dbReference type="NCBI Taxonomy" id="230148"/>
    <lineage>
        <taxon>Eukaryota</taxon>
        <taxon>Metazoa</taxon>
        <taxon>Chordata</taxon>
        <taxon>Craniata</taxon>
        <taxon>Vertebrata</taxon>
        <taxon>Euteleostomi</taxon>
        <taxon>Actinopterygii</taxon>
        <taxon>Neopterygii</taxon>
        <taxon>Teleostei</taxon>
        <taxon>Neoteleostei</taxon>
        <taxon>Acanthomorphata</taxon>
        <taxon>Eupercaria</taxon>
        <taxon>Perciformes</taxon>
        <taxon>Cottioidei</taxon>
        <taxon>Cottales</taxon>
        <taxon>Liparidae</taxon>
        <taxon>Liparis</taxon>
    </lineage>
</organism>
<sequence>MAGDARRSRIGFGVGVGFSRTGNGEKRKRGRHEGFVLGSGKSICSGEFQIILLASYSGF</sequence>
<dbReference type="Proteomes" id="UP000314294">
    <property type="component" value="Unassembled WGS sequence"/>
</dbReference>
<name>A0A4Z2FRR0_9TELE</name>
<dbReference type="AlphaFoldDB" id="A0A4Z2FRR0"/>
<comment type="caution">
    <text evidence="1">The sequence shown here is derived from an EMBL/GenBank/DDBJ whole genome shotgun (WGS) entry which is preliminary data.</text>
</comment>